<dbReference type="EMBL" id="BAAAJX010000014">
    <property type="protein sequence ID" value="GAA1494114.1"/>
    <property type="molecule type" value="Genomic_DNA"/>
</dbReference>
<evidence type="ECO:0000313" key="3">
    <source>
        <dbReference type="EMBL" id="GAA1494114.1"/>
    </source>
</evidence>
<keyword evidence="2" id="KW-0732">Signal</keyword>
<name>A0ABN1ZFB7_9MICO</name>
<reference evidence="3 4" key="1">
    <citation type="journal article" date="2019" name="Int. J. Syst. Evol. Microbiol.">
        <title>The Global Catalogue of Microorganisms (GCM) 10K type strain sequencing project: providing services to taxonomists for standard genome sequencing and annotation.</title>
        <authorList>
            <consortium name="The Broad Institute Genomics Platform"/>
            <consortium name="The Broad Institute Genome Sequencing Center for Infectious Disease"/>
            <person name="Wu L."/>
            <person name="Ma J."/>
        </authorList>
    </citation>
    <scope>NUCLEOTIDE SEQUENCE [LARGE SCALE GENOMIC DNA]</scope>
    <source>
        <strain evidence="3 4">JCM 12140</strain>
    </source>
</reference>
<protein>
    <submittedName>
        <fullName evidence="3">Zinc metallochaperone AztD</fullName>
    </submittedName>
</protein>
<evidence type="ECO:0000256" key="2">
    <source>
        <dbReference type="SAM" id="SignalP"/>
    </source>
</evidence>
<feature type="compositionally biased region" description="Basic and acidic residues" evidence="1">
    <location>
        <begin position="208"/>
        <end position="217"/>
    </location>
</feature>
<feature type="chain" id="PRO_5047243487" evidence="2">
    <location>
        <begin position="30"/>
        <end position="407"/>
    </location>
</feature>
<dbReference type="PROSITE" id="PS51257">
    <property type="entry name" value="PROKAR_LIPOPROTEIN"/>
    <property type="match status" value="1"/>
</dbReference>
<dbReference type="SUPFAM" id="SSF50969">
    <property type="entry name" value="YVTN repeat-like/Quinoprotein amine dehydrogenase"/>
    <property type="match status" value="1"/>
</dbReference>
<feature type="compositionally biased region" description="Low complexity" evidence="1">
    <location>
        <begin position="30"/>
        <end position="45"/>
    </location>
</feature>
<dbReference type="InterPro" id="IPR015943">
    <property type="entry name" value="WD40/YVTN_repeat-like_dom_sf"/>
</dbReference>
<sequence>MSTMTTKRLLAPAVLLGATALLLTGCASADRPAGTRATDTATTDRTSTDTGHRVTLTVDGGLLVLDQDLHVVGEHDVDGFTRVNPAGDDRHVLVTVPEGFRVLDTAAGTTGDTALTDLTFPADTGGHVVVHGDRTALFADGSGDVTTFDTADLGTAVASGELPEADTTESEAAHHGVAIELEDGTLLTTIGTEESRSGVRALDADGQETVRSEECPDVHGEGAVADEVAVFGCSDGALVYRDGAFEKLDAPTEYGRSGNLFTTETSSIAVGDFNDDPDAEGYLLHQVALVDAAAGEYRVADLPDGVGFTFRDLARGPGDSAVVLGSDGALHVLDEETGKSLDTVPVIDAWEGPAEWQDAHPALEVVDGIAYVTDPAERRVTAVDLETGDVVATSERLPGVPNEIAVV</sequence>
<dbReference type="Proteomes" id="UP001501742">
    <property type="component" value="Unassembled WGS sequence"/>
</dbReference>
<dbReference type="Gene3D" id="2.130.10.10">
    <property type="entry name" value="YVTN repeat-like/Quinoprotein amine dehydrogenase"/>
    <property type="match status" value="1"/>
</dbReference>
<proteinExistence type="predicted"/>
<accession>A0ABN1ZFB7</accession>
<organism evidence="3 4">
    <name type="scientific">Curtobacterium herbarum</name>
    <dbReference type="NCBI Taxonomy" id="150122"/>
    <lineage>
        <taxon>Bacteria</taxon>
        <taxon>Bacillati</taxon>
        <taxon>Actinomycetota</taxon>
        <taxon>Actinomycetes</taxon>
        <taxon>Micrococcales</taxon>
        <taxon>Microbacteriaceae</taxon>
        <taxon>Curtobacterium</taxon>
    </lineage>
</organism>
<feature type="region of interest" description="Disordered" evidence="1">
    <location>
        <begin position="198"/>
        <end position="217"/>
    </location>
</feature>
<comment type="caution">
    <text evidence="3">The sequence shown here is derived from an EMBL/GenBank/DDBJ whole genome shotgun (WGS) entry which is preliminary data.</text>
</comment>
<dbReference type="InterPro" id="IPR011044">
    <property type="entry name" value="Quino_amine_DH_bsu"/>
</dbReference>
<gene>
    <name evidence="3" type="primary">aztD</name>
    <name evidence="3" type="ORF">GCM10009627_24600</name>
</gene>
<keyword evidence="4" id="KW-1185">Reference proteome</keyword>
<evidence type="ECO:0000313" key="4">
    <source>
        <dbReference type="Proteomes" id="UP001501742"/>
    </source>
</evidence>
<evidence type="ECO:0000256" key="1">
    <source>
        <dbReference type="SAM" id="MobiDB-lite"/>
    </source>
</evidence>
<feature type="signal peptide" evidence="2">
    <location>
        <begin position="1"/>
        <end position="29"/>
    </location>
</feature>
<feature type="region of interest" description="Disordered" evidence="1">
    <location>
        <begin position="30"/>
        <end position="50"/>
    </location>
</feature>